<evidence type="ECO:0000256" key="1">
    <source>
        <dbReference type="SAM" id="Phobius"/>
    </source>
</evidence>
<evidence type="ECO:0000313" key="3">
    <source>
        <dbReference type="Proteomes" id="UP000198932"/>
    </source>
</evidence>
<reference evidence="3" key="1">
    <citation type="submission" date="2016-10" db="EMBL/GenBank/DDBJ databases">
        <authorList>
            <person name="Varghese N."/>
            <person name="Submissions S."/>
        </authorList>
    </citation>
    <scope>NUCLEOTIDE SEQUENCE [LARGE SCALE GENOMIC DNA]</scope>
    <source>
        <strain evidence="3">RD 26</strain>
    </source>
</reference>
<accession>A0A1I6HZ69</accession>
<name>A0A1I6HZ69_HALSD</name>
<keyword evidence="1" id="KW-1133">Transmembrane helix</keyword>
<dbReference type="EMBL" id="FOYN01000005">
    <property type="protein sequence ID" value="SFR59743.1"/>
    <property type="molecule type" value="Genomic_DNA"/>
</dbReference>
<evidence type="ECO:0000313" key="2">
    <source>
        <dbReference type="EMBL" id="SFR59743.1"/>
    </source>
</evidence>
<dbReference type="Proteomes" id="UP000198932">
    <property type="component" value="Unassembled WGS sequence"/>
</dbReference>
<keyword evidence="1" id="KW-0812">Transmembrane</keyword>
<gene>
    <name evidence="2" type="ORF">SAMN04487937_2994</name>
</gene>
<dbReference type="STRING" id="35743.SAMN04487937_2994"/>
<sequence>MSPDSSSTSSSGVVPDVTPTVQYVIAVAAAITATAAVGTLGIAVSMWRNQKRILRTVFGAEQNEAWNGLMEMVLRHREVLEEEGHL</sequence>
<keyword evidence="3" id="KW-1185">Reference proteome</keyword>
<organism evidence="2 3">
    <name type="scientific">Halorubrum sodomense</name>
    <dbReference type="NCBI Taxonomy" id="35743"/>
    <lineage>
        <taxon>Archaea</taxon>
        <taxon>Methanobacteriati</taxon>
        <taxon>Methanobacteriota</taxon>
        <taxon>Stenosarchaea group</taxon>
        <taxon>Halobacteria</taxon>
        <taxon>Halobacteriales</taxon>
        <taxon>Haloferacaceae</taxon>
        <taxon>Halorubrum</taxon>
    </lineage>
</organism>
<keyword evidence="1" id="KW-0472">Membrane</keyword>
<protein>
    <submittedName>
        <fullName evidence="2">Uncharacterized protein</fullName>
    </submittedName>
</protein>
<feature type="transmembrane region" description="Helical" evidence="1">
    <location>
        <begin position="20"/>
        <end position="47"/>
    </location>
</feature>
<dbReference type="AlphaFoldDB" id="A0A1I6HZ69"/>
<proteinExistence type="predicted"/>